<reference evidence="2 3" key="1">
    <citation type="submission" date="2016-10" db="EMBL/GenBank/DDBJ databases">
        <authorList>
            <person name="de Groot N.N."/>
        </authorList>
    </citation>
    <scope>NUCLEOTIDE SEQUENCE [LARGE SCALE GENOMIC DNA]</scope>
    <source>
        <strain evidence="2 3">CGMCC 1.9109</strain>
    </source>
</reference>
<protein>
    <submittedName>
        <fullName evidence="2">Uncharacterized protein</fullName>
    </submittedName>
</protein>
<dbReference type="RefSeq" id="WP_068306424.1">
    <property type="nucleotide sequence ID" value="NZ_FNAK01000002.1"/>
</dbReference>
<feature type="transmembrane region" description="Helical" evidence="1">
    <location>
        <begin position="66"/>
        <end position="83"/>
    </location>
</feature>
<feature type="transmembrane region" description="Helical" evidence="1">
    <location>
        <begin position="138"/>
        <end position="157"/>
    </location>
</feature>
<dbReference type="AlphaFoldDB" id="A0A1G6WT46"/>
<keyword evidence="1" id="KW-0472">Membrane</keyword>
<dbReference type="EMBL" id="FNAK01000002">
    <property type="protein sequence ID" value="SDD68959.1"/>
    <property type="molecule type" value="Genomic_DNA"/>
</dbReference>
<evidence type="ECO:0000313" key="2">
    <source>
        <dbReference type="EMBL" id="SDD68959.1"/>
    </source>
</evidence>
<keyword evidence="3" id="KW-1185">Reference proteome</keyword>
<organism evidence="2 3">
    <name type="scientific">Kordiimonas lacus</name>
    <dbReference type="NCBI Taxonomy" id="637679"/>
    <lineage>
        <taxon>Bacteria</taxon>
        <taxon>Pseudomonadati</taxon>
        <taxon>Pseudomonadota</taxon>
        <taxon>Alphaproteobacteria</taxon>
        <taxon>Kordiimonadales</taxon>
        <taxon>Kordiimonadaceae</taxon>
        <taxon>Kordiimonas</taxon>
    </lineage>
</organism>
<proteinExistence type="predicted"/>
<evidence type="ECO:0000313" key="3">
    <source>
        <dbReference type="Proteomes" id="UP000183685"/>
    </source>
</evidence>
<gene>
    <name evidence="2" type="ORF">SAMN04488071_1212</name>
</gene>
<feature type="transmembrane region" description="Helical" evidence="1">
    <location>
        <begin position="41"/>
        <end position="60"/>
    </location>
</feature>
<sequence length="164" mass="18288">MPEITMFGWFHTIIGIVALLSGVYSLINYRVIRFTDTTGKIYLICTLLAAASALALYNATGEFNKAHILAILTLGALGVGRLAETTHLFRQFSGYVQAISYTATFLFHMIPAITDGLMRLPVSDPIVKDVEDPLLKQFYLAFLISYLVVLTLQLLWLRKKEKAA</sequence>
<name>A0A1G6WT46_9PROT</name>
<dbReference type="Proteomes" id="UP000183685">
    <property type="component" value="Unassembled WGS sequence"/>
</dbReference>
<evidence type="ECO:0000256" key="1">
    <source>
        <dbReference type="SAM" id="Phobius"/>
    </source>
</evidence>
<keyword evidence="1" id="KW-1133">Transmembrane helix</keyword>
<feature type="transmembrane region" description="Helical" evidence="1">
    <location>
        <begin position="6"/>
        <end position="29"/>
    </location>
</feature>
<feature type="transmembrane region" description="Helical" evidence="1">
    <location>
        <begin position="95"/>
        <end position="118"/>
    </location>
</feature>
<accession>A0A1G6WT46</accession>
<dbReference type="OrthoDB" id="713921at2"/>
<keyword evidence="1" id="KW-0812">Transmembrane</keyword>